<dbReference type="EMBL" id="JAZHXJ010002393">
    <property type="protein sequence ID" value="KAL1839020.1"/>
    <property type="molecule type" value="Genomic_DNA"/>
</dbReference>
<keyword evidence="3" id="KW-1185">Reference proteome</keyword>
<organism evidence="2 3">
    <name type="scientific">Phialemonium thermophilum</name>
    <dbReference type="NCBI Taxonomy" id="223376"/>
    <lineage>
        <taxon>Eukaryota</taxon>
        <taxon>Fungi</taxon>
        <taxon>Dikarya</taxon>
        <taxon>Ascomycota</taxon>
        <taxon>Pezizomycotina</taxon>
        <taxon>Sordariomycetes</taxon>
        <taxon>Sordariomycetidae</taxon>
        <taxon>Cephalothecales</taxon>
        <taxon>Cephalothecaceae</taxon>
        <taxon>Phialemonium</taxon>
    </lineage>
</organism>
<evidence type="ECO:0000313" key="2">
    <source>
        <dbReference type="EMBL" id="KAL1839020.1"/>
    </source>
</evidence>
<protein>
    <submittedName>
        <fullName evidence="2">Uncharacterized protein</fullName>
    </submittedName>
</protein>
<feature type="region of interest" description="Disordered" evidence="1">
    <location>
        <begin position="105"/>
        <end position="138"/>
    </location>
</feature>
<gene>
    <name evidence="2" type="ORF">VTK73DRAFT_4146</name>
</gene>
<sequence>MLTARPDGLPRRRVQRGLLPPVAPDRHLLRLLRVLLRHLGLPRLQPPRLGHGRPHGLRPARRLHQRLEPVRPRPRHGHLHGPPGRQHAQLQPVGARPQLAGLGERADRADHQPQPGARRPGRTHPQAAREQPRHRHVREEGVPRLGAVAGSPFPGGQGRPEGGRFAGRGEELREERQRQTVPISCTYVAADRGRRRALEGTVHSRTRAAQGCLRREPVGTNG</sequence>
<name>A0ABR3VBL3_9PEZI</name>
<feature type="region of interest" description="Disordered" evidence="1">
    <location>
        <begin position="43"/>
        <end position="91"/>
    </location>
</feature>
<evidence type="ECO:0000256" key="1">
    <source>
        <dbReference type="SAM" id="MobiDB-lite"/>
    </source>
</evidence>
<comment type="caution">
    <text evidence="2">The sequence shown here is derived from an EMBL/GenBank/DDBJ whole genome shotgun (WGS) entry which is preliminary data.</text>
</comment>
<evidence type="ECO:0000313" key="3">
    <source>
        <dbReference type="Proteomes" id="UP001586593"/>
    </source>
</evidence>
<feature type="region of interest" description="Disordered" evidence="1">
    <location>
        <begin position="198"/>
        <end position="222"/>
    </location>
</feature>
<feature type="compositionally biased region" description="Basic and acidic residues" evidence="1">
    <location>
        <begin position="213"/>
        <end position="222"/>
    </location>
</feature>
<accession>A0ABR3VBL3</accession>
<feature type="compositionally biased region" description="Basic residues" evidence="1">
    <location>
        <begin position="50"/>
        <end position="64"/>
    </location>
</feature>
<dbReference type="Proteomes" id="UP001586593">
    <property type="component" value="Unassembled WGS sequence"/>
</dbReference>
<reference evidence="2 3" key="1">
    <citation type="journal article" date="2024" name="Commun. Biol.">
        <title>Comparative genomic analysis of thermophilic fungi reveals convergent evolutionary adaptations and gene losses.</title>
        <authorList>
            <person name="Steindorff A.S."/>
            <person name="Aguilar-Pontes M.V."/>
            <person name="Robinson A.J."/>
            <person name="Andreopoulos B."/>
            <person name="LaButti K."/>
            <person name="Kuo A."/>
            <person name="Mondo S."/>
            <person name="Riley R."/>
            <person name="Otillar R."/>
            <person name="Haridas S."/>
            <person name="Lipzen A."/>
            <person name="Grimwood J."/>
            <person name="Schmutz J."/>
            <person name="Clum A."/>
            <person name="Reid I.D."/>
            <person name="Moisan M.C."/>
            <person name="Butler G."/>
            <person name="Nguyen T.T.M."/>
            <person name="Dewar K."/>
            <person name="Conant G."/>
            <person name="Drula E."/>
            <person name="Henrissat B."/>
            <person name="Hansel C."/>
            <person name="Singer S."/>
            <person name="Hutchinson M.I."/>
            <person name="de Vries R.P."/>
            <person name="Natvig D.O."/>
            <person name="Powell A.J."/>
            <person name="Tsang A."/>
            <person name="Grigoriev I.V."/>
        </authorList>
    </citation>
    <scope>NUCLEOTIDE SEQUENCE [LARGE SCALE GENOMIC DNA]</scope>
    <source>
        <strain evidence="2 3">ATCC 24622</strain>
    </source>
</reference>
<proteinExistence type="predicted"/>